<evidence type="ECO:0000256" key="7">
    <source>
        <dbReference type="ARBA" id="ARBA00023237"/>
    </source>
</evidence>
<accession>A0A1M6ETG8</accession>
<evidence type="ECO:0000256" key="2">
    <source>
        <dbReference type="ARBA" id="ARBA00007613"/>
    </source>
</evidence>
<dbReference type="SUPFAM" id="SSF56954">
    <property type="entry name" value="Outer membrane efflux proteins (OEP)"/>
    <property type="match status" value="1"/>
</dbReference>
<keyword evidence="4" id="KW-1134">Transmembrane beta strand</keyword>
<dbReference type="STRING" id="1168035.SAMN05444280_107112"/>
<dbReference type="GO" id="GO:0015562">
    <property type="term" value="F:efflux transmembrane transporter activity"/>
    <property type="evidence" value="ECO:0007669"/>
    <property type="project" value="InterPro"/>
</dbReference>
<keyword evidence="6" id="KW-0472">Membrane</keyword>
<dbReference type="GO" id="GO:0009279">
    <property type="term" value="C:cell outer membrane"/>
    <property type="evidence" value="ECO:0007669"/>
    <property type="project" value="UniProtKB-SubCell"/>
</dbReference>
<evidence type="ECO:0000256" key="5">
    <source>
        <dbReference type="ARBA" id="ARBA00022692"/>
    </source>
</evidence>
<protein>
    <submittedName>
        <fullName evidence="9">Outer membrane protein TolC</fullName>
    </submittedName>
</protein>
<reference evidence="9 10" key="1">
    <citation type="submission" date="2016-11" db="EMBL/GenBank/DDBJ databases">
        <authorList>
            <person name="Jaros S."/>
            <person name="Januszkiewicz K."/>
            <person name="Wedrychowicz H."/>
        </authorList>
    </citation>
    <scope>NUCLEOTIDE SEQUENCE [LARGE SCALE GENOMIC DNA]</scope>
    <source>
        <strain evidence="9 10">DSM 27063</strain>
    </source>
</reference>
<dbReference type="Proteomes" id="UP000184050">
    <property type="component" value="Unassembled WGS sequence"/>
</dbReference>
<dbReference type="AlphaFoldDB" id="A0A1M6ETG8"/>
<evidence type="ECO:0000256" key="8">
    <source>
        <dbReference type="SAM" id="SignalP"/>
    </source>
</evidence>
<feature type="signal peptide" evidence="8">
    <location>
        <begin position="1"/>
        <end position="17"/>
    </location>
</feature>
<evidence type="ECO:0000256" key="6">
    <source>
        <dbReference type="ARBA" id="ARBA00023136"/>
    </source>
</evidence>
<evidence type="ECO:0000256" key="3">
    <source>
        <dbReference type="ARBA" id="ARBA00022448"/>
    </source>
</evidence>
<dbReference type="GO" id="GO:1990281">
    <property type="term" value="C:efflux pump complex"/>
    <property type="evidence" value="ECO:0007669"/>
    <property type="project" value="TreeGrafter"/>
</dbReference>
<feature type="chain" id="PRO_5009917193" evidence="8">
    <location>
        <begin position="18"/>
        <end position="429"/>
    </location>
</feature>
<evidence type="ECO:0000256" key="4">
    <source>
        <dbReference type="ARBA" id="ARBA00022452"/>
    </source>
</evidence>
<keyword evidence="3" id="KW-0813">Transport</keyword>
<dbReference type="InterPro" id="IPR003423">
    <property type="entry name" value="OMP_efflux"/>
</dbReference>
<evidence type="ECO:0000313" key="10">
    <source>
        <dbReference type="Proteomes" id="UP000184050"/>
    </source>
</evidence>
<evidence type="ECO:0000256" key="1">
    <source>
        <dbReference type="ARBA" id="ARBA00004442"/>
    </source>
</evidence>
<keyword evidence="7" id="KW-0998">Cell outer membrane</keyword>
<proteinExistence type="inferred from homology"/>
<keyword evidence="8" id="KW-0732">Signal</keyword>
<dbReference type="RefSeq" id="WP_175552476.1">
    <property type="nucleotide sequence ID" value="NZ_FQZE01000007.1"/>
</dbReference>
<comment type="similarity">
    <text evidence="2">Belongs to the outer membrane factor (OMF) (TC 1.B.17) family.</text>
</comment>
<dbReference type="Gene3D" id="1.20.1600.10">
    <property type="entry name" value="Outer membrane efflux proteins (OEP)"/>
    <property type="match status" value="1"/>
</dbReference>
<comment type="subcellular location">
    <subcellularLocation>
        <location evidence="1">Cell outer membrane</location>
    </subcellularLocation>
</comment>
<dbReference type="Pfam" id="PF02321">
    <property type="entry name" value="OEP"/>
    <property type="match status" value="1"/>
</dbReference>
<dbReference type="PANTHER" id="PTHR30026:SF20">
    <property type="entry name" value="OUTER MEMBRANE PROTEIN TOLC"/>
    <property type="match status" value="1"/>
</dbReference>
<evidence type="ECO:0000313" key="9">
    <source>
        <dbReference type="EMBL" id="SHI88708.1"/>
    </source>
</evidence>
<dbReference type="GO" id="GO:0015288">
    <property type="term" value="F:porin activity"/>
    <property type="evidence" value="ECO:0007669"/>
    <property type="project" value="TreeGrafter"/>
</dbReference>
<sequence>MKKLLILLFLPVQLAFAQQPVTLEECYQLTRENYPNLKKAELFQEISMLNKENISTNHLPQVSLNGQATYQSDVTKVDISMPNVSVPSVSKDQYKAYAEFRQSIWDGGLTAANQQLEDAVLKSNLSELEVELYKLNEQVTQAFFTILAMKQQNEVLEAQKKVLQEKLRMVQSGIRNQTVEKSAAFSIEAEIITLEQNELQLETGKDAALKMLSILTGEEITSVAESKLQKTETGDNAKIVRPELQLFSNQMAQMETQKNLLDKKRNPKMFGFGQAGYGKPGLNMLSDKFDTYYLVGVGVSWNPFDWKQTERQKQVLQLRQEMVQQQENTFSQNIQLLLAQQSGQIEKLKKMLEKDEKLVELKTAITKATASKLKNGTINSADFVRDVQAETIAKLNRELHDIQLKEAIEKQRIIQGKVAEAKVISDQSQ</sequence>
<name>A0A1M6ETG8_9BACT</name>
<gene>
    <name evidence="9" type="ORF">SAMN05444280_107112</name>
</gene>
<dbReference type="PANTHER" id="PTHR30026">
    <property type="entry name" value="OUTER MEMBRANE PROTEIN TOLC"/>
    <property type="match status" value="1"/>
</dbReference>
<keyword evidence="5" id="KW-0812">Transmembrane</keyword>
<organism evidence="9 10">
    <name type="scientific">Tangfeifania diversioriginum</name>
    <dbReference type="NCBI Taxonomy" id="1168035"/>
    <lineage>
        <taxon>Bacteria</taxon>
        <taxon>Pseudomonadati</taxon>
        <taxon>Bacteroidota</taxon>
        <taxon>Bacteroidia</taxon>
        <taxon>Marinilabiliales</taxon>
        <taxon>Prolixibacteraceae</taxon>
        <taxon>Tangfeifania</taxon>
    </lineage>
</organism>
<dbReference type="InterPro" id="IPR051906">
    <property type="entry name" value="TolC-like"/>
</dbReference>
<keyword evidence="10" id="KW-1185">Reference proteome</keyword>
<dbReference type="EMBL" id="FQZE01000007">
    <property type="protein sequence ID" value="SHI88708.1"/>
    <property type="molecule type" value="Genomic_DNA"/>
</dbReference>